<evidence type="ECO:0000256" key="4">
    <source>
        <dbReference type="ARBA" id="ARBA00023134"/>
    </source>
</evidence>
<dbReference type="GO" id="GO:0003723">
    <property type="term" value="F:RNA binding"/>
    <property type="evidence" value="ECO:0007669"/>
    <property type="project" value="InterPro"/>
</dbReference>
<dbReference type="PANTHER" id="PTHR43721">
    <property type="entry name" value="ELONGATION FACTOR TU-RELATED"/>
    <property type="match status" value="1"/>
</dbReference>
<dbReference type="NCBIfam" id="TIGR00475">
    <property type="entry name" value="selB"/>
    <property type="match status" value="1"/>
</dbReference>
<dbReference type="InterPro" id="IPR050055">
    <property type="entry name" value="EF-Tu_GTPase"/>
</dbReference>
<dbReference type="InterPro" id="IPR036390">
    <property type="entry name" value="WH_DNA-bd_sf"/>
</dbReference>
<dbReference type="SUPFAM" id="SSF50447">
    <property type="entry name" value="Translation proteins"/>
    <property type="match status" value="1"/>
</dbReference>
<accession>A0A542EFK7</accession>
<keyword evidence="6" id="KW-0251">Elongation factor</keyword>
<protein>
    <submittedName>
        <fullName evidence="6">Selenocysteine-specific elongation factor</fullName>
    </submittedName>
</protein>
<dbReference type="PROSITE" id="PS51722">
    <property type="entry name" value="G_TR_2"/>
    <property type="match status" value="1"/>
</dbReference>
<dbReference type="GO" id="GO:0005829">
    <property type="term" value="C:cytosol"/>
    <property type="evidence" value="ECO:0007669"/>
    <property type="project" value="TreeGrafter"/>
</dbReference>
<evidence type="ECO:0000313" key="6">
    <source>
        <dbReference type="EMBL" id="TQJ14089.1"/>
    </source>
</evidence>
<dbReference type="InterPro" id="IPR036388">
    <property type="entry name" value="WH-like_DNA-bd_sf"/>
</dbReference>
<keyword evidence="4" id="KW-0547">Nucleotide-binding</keyword>
<dbReference type="InterPro" id="IPR004535">
    <property type="entry name" value="Transl_elong_SelB"/>
</dbReference>
<dbReference type="Pfam" id="PF00009">
    <property type="entry name" value="GTP_EFTU"/>
    <property type="match status" value="1"/>
</dbReference>
<dbReference type="PANTHER" id="PTHR43721:SF22">
    <property type="entry name" value="ELONGATION FACTOR TU, MITOCHONDRIAL"/>
    <property type="match status" value="1"/>
</dbReference>
<gene>
    <name evidence="6" type="ORF">FB459_1536</name>
</gene>
<name>A0A542EFK7_9MICO</name>
<dbReference type="Proteomes" id="UP000320806">
    <property type="component" value="Unassembled WGS sequence"/>
</dbReference>
<dbReference type="SUPFAM" id="SSF52540">
    <property type="entry name" value="P-loop containing nucleoside triphosphate hydrolases"/>
    <property type="match status" value="1"/>
</dbReference>
<reference evidence="6 7" key="1">
    <citation type="submission" date="2019-06" db="EMBL/GenBank/DDBJ databases">
        <title>Sequencing the genomes of 1000 actinobacteria strains.</title>
        <authorList>
            <person name="Klenk H.-P."/>
        </authorList>
    </citation>
    <scope>NUCLEOTIDE SEQUENCE [LARGE SCALE GENOMIC DNA]</scope>
    <source>
        <strain evidence="6 7">DSM 19828</strain>
    </source>
</reference>
<sequence>MYVVATAGHVDHGKSALVRALTGSDPDRWAEEKRRGLTIDLGFAFTTTASGAKLAFVDVPGHQRFIANMLAGLGPAPVVMFVVAADSGWQAQSSDHRDVIAALGIDRGLVVVTKSDLAPDSVQDVIAQVRTELASTGLANSAAVAVSARTGDGLDELRSALATLIHELPEPDPTSRVRFWVDRSFTVKGAGTVVTGTLPAGAVAHGDHLELLGKKTGSMSVRGIESSGESLERVGPVSRVALNLRGVSHDDVGRGDALVTPGAWRAIDTIDVRRVSGDSLREAPEHLVAHVGTAAVPVHVRPLGDDHARLVLERPLPLSLGDRMVLRDPGRRIVAGVQIIDPEPMPLRRRGAATQLAEALAERPTDGDCATEVKRRATVRPEHLGQLGFDVSEPPPGVLSVDVWWVDAAAWDRWAERLRGAVETDRRSDPLSAGLTVAAAKDRLGLPDVALLGPLARKSGLRMSAGRICAGDAGLGALEPAVAALEAHLKGTPFEAPTAQQLSDWGLGVRQLAAAERAGRIIRIAEGVVLLPTAPALAMGTLATLDQPFTASQARQALGSSRRVVIPLLELLDAKGWTCRDADGARHVVR</sequence>
<dbReference type="InterPro" id="IPR027417">
    <property type="entry name" value="P-loop_NTPase"/>
</dbReference>
<dbReference type="GO" id="GO:0001514">
    <property type="term" value="P:selenocysteine incorporation"/>
    <property type="evidence" value="ECO:0007669"/>
    <property type="project" value="InterPro"/>
</dbReference>
<dbReference type="GO" id="GO:0003924">
    <property type="term" value="F:GTPase activity"/>
    <property type="evidence" value="ECO:0007669"/>
    <property type="project" value="InterPro"/>
</dbReference>
<dbReference type="InterPro" id="IPR000795">
    <property type="entry name" value="T_Tr_GTP-bd_dom"/>
</dbReference>
<keyword evidence="7" id="KW-1185">Reference proteome</keyword>
<dbReference type="Gene3D" id="3.40.50.300">
    <property type="entry name" value="P-loop containing nucleotide triphosphate hydrolases"/>
    <property type="match status" value="1"/>
</dbReference>
<evidence type="ECO:0000256" key="3">
    <source>
        <dbReference type="ARBA" id="ARBA00022917"/>
    </source>
</evidence>
<organism evidence="6 7">
    <name type="scientific">Yimella lutea</name>
    <dbReference type="NCBI Taxonomy" id="587872"/>
    <lineage>
        <taxon>Bacteria</taxon>
        <taxon>Bacillati</taxon>
        <taxon>Actinomycetota</taxon>
        <taxon>Actinomycetes</taxon>
        <taxon>Micrococcales</taxon>
        <taxon>Dermacoccaceae</taxon>
        <taxon>Yimella</taxon>
    </lineage>
</organism>
<keyword evidence="3" id="KW-0648">Protein biosynthesis</keyword>
<dbReference type="SUPFAM" id="SSF46785">
    <property type="entry name" value="Winged helix' DNA-binding domain"/>
    <property type="match status" value="1"/>
</dbReference>
<dbReference type="GO" id="GO:0003746">
    <property type="term" value="F:translation elongation factor activity"/>
    <property type="evidence" value="ECO:0007669"/>
    <property type="project" value="UniProtKB-KW"/>
</dbReference>
<keyword evidence="4" id="KW-0342">GTP-binding</keyword>
<evidence type="ECO:0000256" key="2">
    <source>
        <dbReference type="ARBA" id="ARBA00022490"/>
    </source>
</evidence>
<dbReference type="RefSeq" id="WP_141928004.1">
    <property type="nucleotide sequence ID" value="NZ_BAABCI010000034.1"/>
</dbReference>
<dbReference type="AlphaFoldDB" id="A0A542EFK7"/>
<dbReference type="EMBL" id="VFMO01000001">
    <property type="protein sequence ID" value="TQJ14089.1"/>
    <property type="molecule type" value="Genomic_DNA"/>
</dbReference>
<evidence type="ECO:0000259" key="5">
    <source>
        <dbReference type="PROSITE" id="PS51722"/>
    </source>
</evidence>
<feature type="domain" description="Tr-type G" evidence="5">
    <location>
        <begin position="1"/>
        <end position="170"/>
    </location>
</feature>
<dbReference type="InterPro" id="IPR009000">
    <property type="entry name" value="Transl_B-barrel_sf"/>
</dbReference>
<proteinExistence type="predicted"/>
<dbReference type="GO" id="GO:0005525">
    <property type="term" value="F:GTP binding"/>
    <property type="evidence" value="ECO:0007669"/>
    <property type="project" value="UniProtKB-KW"/>
</dbReference>
<comment type="caution">
    <text evidence="6">The sequence shown here is derived from an EMBL/GenBank/DDBJ whole genome shotgun (WGS) entry which is preliminary data.</text>
</comment>
<evidence type="ECO:0000313" key="7">
    <source>
        <dbReference type="Proteomes" id="UP000320806"/>
    </source>
</evidence>
<dbReference type="OrthoDB" id="9804504at2"/>
<dbReference type="Pfam" id="PF09107">
    <property type="entry name" value="WHD_3rd_SelB"/>
    <property type="match status" value="1"/>
</dbReference>
<dbReference type="InterPro" id="IPR015191">
    <property type="entry name" value="SelB_WHD4"/>
</dbReference>
<evidence type="ECO:0000256" key="1">
    <source>
        <dbReference type="ARBA" id="ARBA00004496"/>
    </source>
</evidence>
<dbReference type="Gene3D" id="2.40.30.10">
    <property type="entry name" value="Translation factors"/>
    <property type="match status" value="1"/>
</dbReference>
<keyword evidence="2" id="KW-0963">Cytoplasm</keyword>
<dbReference type="Gene3D" id="1.10.10.10">
    <property type="entry name" value="Winged helix-like DNA-binding domain superfamily/Winged helix DNA-binding domain"/>
    <property type="match status" value="1"/>
</dbReference>
<dbReference type="Pfam" id="PF25461">
    <property type="entry name" value="Beta-barrel_SelB"/>
    <property type="match status" value="1"/>
</dbReference>
<dbReference type="CDD" id="cd04171">
    <property type="entry name" value="SelB"/>
    <property type="match status" value="1"/>
</dbReference>
<comment type="subcellular location">
    <subcellularLocation>
        <location evidence="1">Cytoplasm</location>
    </subcellularLocation>
</comment>
<dbReference type="InterPro" id="IPR057335">
    <property type="entry name" value="Beta-barrel_SelB"/>
</dbReference>